<accession>A0A3B0CNF6</accession>
<dbReference type="InterPro" id="IPR002328">
    <property type="entry name" value="ADH_Zn_CS"/>
</dbReference>
<proteinExistence type="inferred from homology"/>
<evidence type="ECO:0000256" key="3">
    <source>
        <dbReference type="ARBA" id="ARBA00022723"/>
    </source>
</evidence>
<dbReference type="Pfam" id="PF08240">
    <property type="entry name" value="ADH_N"/>
    <property type="match status" value="1"/>
</dbReference>
<dbReference type="Gene3D" id="3.40.50.720">
    <property type="entry name" value="NAD(P)-binding Rossmann-like Domain"/>
    <property type="match status" value="1"/>
</dbReference>
<gene>
    <name evidence="9" type="ORF">D7M11_06175</name>
</gene>
<dbReference type="RefSeq" id="WP_120746284.1">
    <property type="nucleotide sequence ID" value="NZ_RBAH01000003.1"/>
</dbReference>
<dbReference type="PROSITE" id="PS00059">
    <property type="entry name" value="ADH_ZINC"/>
    <property type="match status" value="1"/>
</dbReference>
<organism evidence="9 10">
    <name type="scientific">Paenibacillus ginsengarvi</name>
    <dbReference type="NCBI Taxonomy" id="400777"/>
    <lineage>
        <taxon>Bacteria</taxon>
        <taxon>Bacillati</taxon>
        <taxon>Bacillota</taxon>
        <taxon>Bacilli</taxon>
        <taxon>Bacillales</taxon>
        <taxon>Paenibacillaceae</taxon>
        <taxon>Paenibacillus</taxon>
    </lineage>
</organism>
<dbReference type="PANTHER" id="PTHR43161:SF23">
    <property type="entry name" value="(R,R)-BUTANEDIOL DEHYDROGENASE-RELATED"/>
    <property type="match status" value="1"/>
</dbReference>
<name>A0A3B0CNF6_9BACL</name>
<dbReference type="InterPro" id="IPR013149">
    <property type="entry name" value="ADH-like_C"/>
</dbReference>
<evidence type="ECO:0000256" key="4">
    <source>
        <dbReference type="ARBA" id="ARBA00022833"/>
    </source>
</evidence>
<dbReference type="SUPFAM" id="SSF51735">
    <property type="entry name" value="NAD(P)-binding Rossmann-fold domains"/>
    <property type="match status" value="1"/>
</dbReference>
<dbReference type="Proteomes" id="UP000282311">
    <property type="component" value="Unassembled WGS sequence"/>
</dbReference>
<dbReference type="InterPro" id="IPR036291">
    <property type="entry name" value="NAD(P)-bd_dom_sf"/>
</dbReference>
<evidence type="ECO:0000313" key="10">
    <source>
        <dbReference type="Proteomes" id="UP000282311"/>
    </source>
</evidence>
<comment type="cofactor">
    <cofactor evidence="1 7">
        <name>Zn(2+)</name>
        <dbReference type="ChEBI" id="CHEBI:29105"/>
    </cofactor>
</comment>
<evidence type="ECO:0000259" key="8">
    <source>
        <dbReference type="SMART" id="SM00829"/>
    </source>
</evidence>
<dbReference type="PANTHER" id="PTHR43161">
    <property type="entry name" value="SORBITOL DEHYDROGENASE"/>
    <property type="match status" value="1"/>
</dbReference>
<dbReference type="OrthoDB" id="9777057at2"/>
<evidence type="ECO:0000256" key="1">
    <source>
        <dbReference type="ARBA" id="ARBA00001947"/>
    </source>
</evidence>
<evidence type="ECO:0000313" key="9">
    <source>
        <dbReference type="EMBL" id="RKN85917.1"/>
    </source>
</evidence>
<evidence type="ECO:0000256" key="5">
    <source>
        <dbReference type="ARBA" id="ARBA00023002"/>
    </source>
</evidence>
<dbReference type="CDD" id="cd08233">
    <property type="entry name" value="butanediol_DH_like"/>
    <property type="match status" value="1"/>
</dbReference>
<keyword evidence="6" id="KW-0520">NAD</keyword>
<dbReference type="GO" id="GO:0005737">
    <property type="term" value="C:cytoplasm"/>
    <property type="evidence" value="ECO:0007669"/>
    <property type="project" value="TreeGrafter"/>
</dbReference>
<dbReference type="FunFam" id="3.40.50.720:FF:000068">
    <property type="entry name" value="Sorbitol dehydrogenase"/>
    <property type="match status" value="1"/>
</dbReference>
<comment type="similarity">
    <text evidence="2 7">Belongs to the zinc-containing alcohol dehydrogenase family.</text>
</comment>
<dbReference type="InterPro" id="IPR013154">
    <property type="entry name" value="ADH-like_N"/>
</dbReference>
<keyword evidence="3 7" id="KW-0479">Metal-binding</keyword>
<reference evidence="9 10" key="1">
    <citation type="journal article" date="2007" name="Int. J. Syst. Evol. Microbiol.">
        <title>Paenibacillus ginsengarvi sp. nov., isolated from soil from ginseng cultivation.</title>
        <authorList>
            <person name="Yoon M.H."/>
            <person name="Ten L.N."/>
            <person name="Im W.T."/>
        </authorList>
    </citation>
    <scope>NUCLEOTIDE SEQUENCE [LARGE SCALE GENOMIC DNA]</scope>
    <source>
        <strain evidence="9 10">KCTC 13059</strain>
    </source>
</reference>
<protein>
    <submittedName>
        <fullName evidence="9">2,3-butanediol dehydrogenase</fullName>
    </submittedName>
</protein>
<evidence type="ECO:0000256" key="6">
    <source>
        <dbReference type="ARBA" id="ARBA00023027"/>
    </source>
</evidence>
<dbReference type="GO" id="GO:0000721">
    <property type="term" value="F:(R,R)-butanediol dehydrogenase activity"/>
    <property type="evidence" value="ECO:0007669"/>
    <property type="project" value="TreeGrafter"/>
</dbReference>
<feature type="domain" description="Enoyl reductase (ER)" evidence="8">
    <location>
        <begin position="7"/>
        <end position="344"/>
    </location>
</feature>
<keyword evidence="10" id="KW-1185">Reference proteome</keyword>
<sequence>MKAAVWHDTKDVRISNIEEPSVQPGAVKVKVAWTGICGSDLHAYHHGIGVQTGQPHPLTGRMAPLTLGHEFAGTIAELGEGVTGLAAGDRVAIEPLIYCRECSYCRQGKYNQCEQFGFVGLNSDGGFGEYAIVKPYMVHKLPDNVSLEEGALVEPTAVAYHAVRQSRLHVGGKAAVFGVGPIGLLTILSAKAAGAAQIVAVDVSDERLEKAKEVGATFTINSAKENAAAKILELTGGVDVAYEAAGVQATFNDAMTVIKKGGEIMVIAAFAKQPQIDLLQLMVKEANVTSILAYRHIFPEVISLIAAGQLDVKKVITKKIELDQLVEDGLELLLHDKSQAKILTRIGS</sequence>
<dbReference type="InterPro" id="IPR011032">
    <property type="entry name" value="GroES-like_sf"/>
</dbReference>
<keyword evidence="4 7" id="KW-0862">Zinc</keyword>
<dbReference type="InterPro" id="IPR020843">
    <property type="entry name" value="ER"/>
</dbReference>
<dbReference type="GO" id="GO:0034079">
    <property type="term" value="P:butanediol biosynthetic process"/>
    <property type="evidence" value="ECO:0007669"/>
    <property type="project" value="TreeGrafter"/>
</dbReference>
<evidence type="ECO:0000256" key="2">
    <source>
        <dbReference type="ARBA" id="ARBA00008072"/>
    </source>
</evidence>
<dbReference type="GO" id="GO:0008270">
    <property type="term" value="F:zinc ion binding"/>
    <property type="evidence" value="ECO:0007669"/>
    <property type="project" value="InterPro"/>
</dbReference>
<dbReference type="Pfam" id="PF00107">
    <property type="entry name" value="ADH_zinc_N"/>
    <property type="match status" value="1"/>
</dbReference>
<dbReference type="Gene3D" id="3.90.180.10">
    <property type="entry name" value="Medium-chain alcohol dehydrogenases, catalytic domain"/>
    <property type="match status" value="1"/>
</dbReference>
<keyword evidence="5" id="KW-0560">Oxidoreductase</keyword>
<evidence type="ECO:0000256" key="7">
    <source>
        <dbReference type="RuleBase" id="RU361277"/>
    </source>
</evidence>
<dbReference type="AlphaFoldDB" id="A0A3B0CNF6"/>
<dbReference type="SUPFAM" id="SSF50129">
    <property type="entry name" value="GroES-like"/>
    <property type="match status" value="1"/>
</dbReference>
<comment type="caution">
    <text evidence="9">The sequence shown here is derived from an EMBL/GenBank/DDBJ whole genome shotgun (WGS) entry which is preliminary data.</text>
</comment>
<dbReference type="EMBL" id="RBAH01000003">
    <property type="protein sequence ID" value="RKN85917.1"/>
    <property type="molecule type" value="Genomic_DNA"/>
</dbReference>
<dbReference type="SMART" id="SM00829">
    <property type="entry name" value="PKS_ER"/>
    <property type="match status" value="1"/>
</dbReference>